<gene>
    <name evidence="3" type="ORF">EJ02DRAFT_121513</name>
</gene>
<reference evidence="3" key="1">
    <citation type="journal article" date="2020" name="Stud. Mycol.">
        <title>101 Dothideomycetes genomes: a test case for predicting lifestyles and emergence of pathogens.</title>
        <authorList>
            <person name="Haridas S."/>
            <person name="Albert R."/>
            <person name="Binder M."/>
            <person name="Bloem J."/>
            <person name="Labutti K."/>
            <person name="Salamov A."/>
            <person name="Andreopoulos B."/>
            <person name="Baker S."/>
            <person name="Barry K."/>
            <person name="Bills G."/>
            <person name="Bluhm B."/>
            <person name="Cannon C."/>
            <person name="Castanera R."/>
            <person name="Culley D."/>
            <person name="Daum C."/>
            <person name="Ezra D."/>
            <person name="Gonzalez J."/>
            <person name="Henrissat B."/>
            <person name="Kuo A."/>
            <person name="Liang C."/>
            <person name="Lipzen A."/>
            <person name="Lutzoni F."/>
            <person name="Magnuson J."/>
            <person name="Mondo S."/>
            <person name="Nolan M."/>
            <person name="Ohm R."/>
            <person name="Pangilinan J."/>
            <person name="Park H.-J."/>
            <person name="Ramirez L."/>
            <person name="Alfaro M."/>
            <person name="Sun H."/>
            <person name="Tritt A."/>
            <person name="Yoshinaga Y."/>
            <person name="Zwiers L.-H."/>
            <person name="Turgeon B."/>
            <person name="Goodwin S."/>
            <person name="Spatafora J."/>
            <person name="Crous P."/>
            <person name="Grigoriev I."/>
        </authorList>
    </citation>
    <scope>NUCLEOTIDE SEQUENCE</scope>
    <source>
        <strain evidence="3">CBS 161.51</strain>
    </source>
</reference>
<accession>A0A6A5SVC0</accession>
<proteinExistence type="predicted"/>
<dbReference type="Proteomes" id="UP000800038">
    <property type="component" value="Unassembled WGS sequence"/>
</dbReference>
<evidence type="ECO:0000313" key="4">
    <source>
        <dbReference type="Proteomes" id="UP000800038"/>
    </source>
</evidence>
<evidence type="ECO:0000313" key="3">
    <source>
        <dbReference type="EMBL" id="KAF1943768.1"/>
    </source>
</evidence>
<feature type="signal peptide" evidence="2">
    <location>
        <begin position="1"/>
        <end position="17"/>
    </location>
</feature>
<evidence type="ECO:0000256" key="1">
    <source>
        <dbReference type="SAM" id="MobiDB-lite"/>
    </source>
</evidence>
<dbReference type="OrthoDB" id="5406216at2759"/>
<keyword evidence="4" id="KW-1185">Reference proteome</keyword>
<dbReference type="AlphaFoldDB" id="A0A6A5SVC0"/>
<keyword evidence="2" id="KW-0732">Signal</keyword>
<evidence type="ECO:0000256" key="2">
    <source>
        <dbReference type="SAM" id="SignalP"/>
    </source>
</evidence>
<sequence>MRVHVLSTLLLPTLAAGRLFKDVDYLKDVAETATMASANPASVPTSGSPAGTTRAGSDTIELRQAPGLAPVGAAPAVAPALAPQPAPADAATIPTLLGSGIDSVTTPISASVTPRASPILAGVTAAAEVIPVIPSITETSFLYASPGVNEPFVTVQWIETTIGGTYSTWVPNTIIFDFKPYRTQAPLPGKGEIGMGTLTGKTGQTQTVMVGAAPTQGPGWVKGVAAVVGVGIAGMVV</sequence>
<evidence type="ECO:0008006" key="5">
    <source>
        <dbReference type="Google" id="ProtNLM"/>
    </source>
</evidence>
<feature type="region of interest" description="Disordered" evidence="1">
    <location>
        <begin position="37"/>
        <end position="56"/>
    </location>
</feature>
<organism evidence="3 4">
    <name type="scientific">Clathrospora elynae</name>
    <dbReference type="NCBI Taxonomy" id="706981"/>
    <lineage>
        <taxon>Eukaryota</taxon>
        <taxon>Fungi</taxon>
        <taxon>Dikarya</taxon>
        <taxon>Ascomycota</taxon>
        <taxon>Pezizomycotina</taxon>
        <taxon>Dothideomycetes</taxon>
        <taxon>Pleosporomycetidae</taxon>
        <taxon>Pleosporales</taxon>
        <taxon>Diademaceae</taxon>
        <taxon>Clathrospora</taxon>
    </lineage>
</organism>
<protein>
    <recommendedName>
        <fullName evidence="5">Ig-like domain-containing protein</fullName>
    </recommendedName>
</protein>
<dbReference type="EMBL" id="ML976022">
    <property type="protein sequence ID" value="KAF1943768.1"/>
    <property type="molecule type" value="Genomic_DNA"/>
</dbReference>
<name>A0A6A5SVC0_9PLEO</name>
<feature type="chain" id="PRO_5025461098" description="Ig-like domain-containing protein" evidence="2">
    <location>
        <begin position="18"/>
        <end position="237"/>
    </location>
</feature>